<keyword evidence="3" id="KW-1185">Reference proteome</keyword>
<keyword evidence="1" id="KW-0472">Membrane</keyword>
<dbReference type="RefSeq" id="WP_231449940.1">
    <property type="nucleotide sequence ID" value="NZ_JAJOMB010000041.1"/>
</dbReference>
<evidence type="ECO:0000313" key="3">
    <source>
        <dbReference type="Proteomes" id="UP001138997"/>
    </source>
</evidence>
<evidence type="ECO:0000313" key="2">
    <source>
        <dbReference type="EMBL" id="MCD5317089.1"/>
    </source>
</evidence>
<comment type="caution">
    <text evidence="2">The sequence shown here is derived from an EMBL/GenBank/DDBJ whole genome shotgun (WGS) entry which is preliminary data.</text>
</comment>
<keyword evidence="1" id="KW-1133">Transmembrane helix</keyword>
<organism evidence="2 3">
    <name type="scientific">Kineosporia babensis</name>
    <dbReference type="NCBI Taxonomy" id="499548"/>
    <lineage>
        <taxon>Bacteria</taxon>
        <taxon>Bacillati</taxon>
        <taxon>Actinomycetota</taxon>
        <taxon>Actinomycetes</taxon>
        <taxon>Kineosporiales</taxon>
        <taxon>Kineosporiaceae</taxon>
        <taxon>Kineosporia</taxon>
    </lineage>
</organism>
<gene>
    <name evidence="2" type="ORF">LR394_39970</name>
</gene>
<dbReference type="EMBL" id="JAJOMB010000041">
    <property type="protein sequence ID" value="MCD5317089.1"/>
    <property type="molecule type" value="Genomic_DNA"/>
</dbReference>
<dbReference type="Proteomes" id="UP001138997">
    <property type="component" value="Unassembled WGS sequence"/>
</dbReference>
<sequence>MKAVLLSVHVVLAIILIGPLTAAASLFPRYAREAVAAGQDHTGPYSVLQALHRISTGYAVAGVAVPVFGIGTASAMGVLGDYWIWVSMALTLVGAALLAWAVVPAQRRIMELLQTPGGTDSVPALLPRLGMVTGLFGLVWAIIVVLMIVRPGSSTGV</sequence>
<proteinExistence type="predicted"/>
<dbReference type="AlphaFoldDB" id="A0A9X1NP73"/>
<name>A0A9X1NP73_9ACTN</name>
<feature type="transmembrane region" description="Helical" evidence="1">
    <location>
        <begin position="82"/>
        <end position="103"/>
    </location>
</feature>
<reference evidence="2" key="1">
    <citation type="submission" date="2021-11" db="EMBL/GenBank/DDBJ databases">
        <title>Streptomyces corallinus and Kineosporia corallina sp. nov., two new coral-derived marine actinobacteria.</title>
        <authorList>
            <person name="Buangrab K."/>
            <person name="Sutthacheep M."/>
            <person name="Yeemin T."/>
            <person name="Harunari E."/>
            <person name="Igarashi Y."/>
            <person name="Sripreechasak P."/>
            <person name="Kanchanasin P."/>
            <person name="Tanasupawat S."/>
            <person name="Phongsopitanun W."/>
        </authorList>
    </citation>
    <scope>NUCLEOTIDE SEQUENCE</scope>
    <source>
        <strain evidence="2">JCM 31032</strain>
    </source>
</reference>
<keyword evidence="1" id="KW-0812">Transmembrane</keyword>
<protein>
    <recommendedName>
        <fullName evidence="4">DUF2269 family protein</fullName>
    </recommendedName>
</protein>
<feature type="transmembrane region" description="Helical" evidence="1">
    <location>
        <begin position="129"/>
        <end position="149"/>
    </location>
</feature>
<feature type="transmembrane region" description="Helical" evidence="1">
    <location>
        <begin position="47"/>
        <end position="70"/>
    </location>
</feature>
<accession>A0A9X1NP73</accession>
<evidence type="ECO:0008006" key="4">
    <source>
        <dbReference type="Google" id="ProtNLM"/>
    </source>
</evidence>
<evidence type="ECO:0000256" key="1">
    <source>
        <dbReference type="SAM" id="Phobius"/>
    </source>
</evidence>